<dbReference type="AlphaFoldDB" id="A0A6J8DB53"/>
<evidence type="ECO:0000259" key="3">
    <source>
        <dbReference type="PROSITE" id="PS51670"/>
    </source>
</evidence>
<dbReference type="InterPro" id="IPR045860">
    <property type="entry name" value="Snake_toxin-like_sf"/>
</dbReference>
<protein>
    <recommendedName>
        <fullName evidence="6">C-type lectin domain-containing protein</fullName>
    </recommendedName>
</protein>
<dbReference type="InterPro" id="IPR001304">
    <property type="entry name" value="C-type_lectin-like"/>
</dbReference>
<dbReference type="InterPro" id="IPR035076">
    <property type="entry name" value="Toxin/TOLIP"/>
</dbReference>
<dbReference type="Gene3D" id="2.10.60.10">
    <property type="entry name" value="CD59"/>
    <property type="match status" value="1"/>
</dbReference>
<proteinExistence type="predicted"/>
<feature type="disulfide bond" evidence="1">
    <location>
        <begin position="155"/>
        <end position="168"/>
    </location>
</feature>
<comment type="caution">
    <text evidence="1">Lacks conserved residue(s) required for the propagation of feature annotation.</text>
</comment>
<organism evidence="4 5">
    <name type="scientific">Mytilus coruscus</name>
    <name type="common">Sea mussel</name>
    <dbReference type="NCBI Taxonomy" id="42192"/>
    <lineage>
        <taxon>Eukaryota</taxon>
        <taxon>Metazoa</taxon>
        <taxon>Spiralia</taxon>
        <taxon>Lophotrochozoa</taxon>
        <taxon>Mollusca</taxon>
        <taxon>Bivalvia</taxon>
        <taxon>Autobranchia</taxon>
        <taxon>Pteriomorphia</taxon>
        <taxon>Mytilida</taxon>
        <taxon>Mytiloidea</taxon>
        <taxon>Mytilidae</taxon>
        <taxon>Mytilinae</taxon>
        <taxon>Mytilus</taxon>
    </lineage>
</organism>
<feature type="domain" description="ShKT" evidence="3">
    <location>
        <begin position="137"/>
        <end position="171"/>
    </location>
</feature>
<dbReference type="PROSITE" id="PS50041">
    <property type="entry name" value="C_TYPE_LECTIN_2"/>
    <property type="match status" value="1"/>
</dbReference>
<gene>
    <name evidence="4" type="ORF">MCOR_38142</name>
</gene>
<feature type="domain" description="C-type lectin" evidence="2">
    <location>
        <begin position="285"/>
        <end position="419"/>
    </location>
</feature>
<dbReference type="Pfam" id="PF00087">
    <property type="entry name" value="Toxin_TOLIP"/>
    <property type="match status" value="1"/>
</dbReference>
<evidence type="ECO:0000313" key="5">
    <source>
        <dbReference type="Proteomes" id="UP000507470"/>
    </source>
</evidence>
<dbReference type="SUPFAM" id="SSF56436">
    <property type="entry name" value="C-type lectin-like"/>
    <property type="match status" value="1"/>
</dbReference>
<dbReference type="CDD" id="cd00037">
    <property type="entry name" value="CLECT"/>
    <property type="match status" value="1"/>
</dbReference>
<reference evidence="4 5" key="1">
    <citation type="submission" date="2020-06" db="EMBL/GenBank/DDBJ databases">
        <authorList>
            <person name="Li R."/>
            <person name="Bekaert M."/>
        </authorList>
    </citation>
    <scope>NUCLEOTIDE SEQUENCE [LARGE SCALE GENOMIC DNA]</scope>
    <source>
        <strain evidence="5">wild</strain>
    </source>
</reference>
<evidence type="ECO:0000313" key="4">
    <source>
        <dbReference type="EMBL" id="CAC5404344.1"/>
    </source>
</evidence>
<keyword evidence="5" id="KW-1185">Reference proteome</keyword>
<sequence length="426" mass="47556">MYLVSVSYSASVCEDHSTQACQRLAAMKPDMCQDNCTSSLCPRTCNRCPLKCFSCENVDHPSECNQTIQCDSMAMICTDLYGVVPNRTVPNVRREVDLFGGCCASDLCNKYDEPDKIPAPTAQNVQASVNSQGFSTHCHEIDTDVCQHLAENHGCNNPCVSTLCPTTCGRCSLTCYECSAINSPGNCSSRVHCNSDKEVCIAIETHRFDFHKGYKLGCAPKETCNNLLTRNIEGMCCDNNFCNGNYAPSTTVIPPTSTVYDNHLGMPTGCNPKLINGCPTGFIRKRNSCYHIGRQWKTLTDAKRECIRNCSRLAVISSERENEDISEFLQQAMALLGVNEDYHYWIDAYRSHGGSSPWHWRSIGSNLIYSHWRSGSHNHQSHNVEHCASIGKGEWNHHSPHGYYWDHHSCNEKFAALCEYPLGNEP</sequence>
<name>A0A6J8DB53_MYTCO</name>
<dbReference type="SUPFAM" id="SSF57302">
    <property type="entry name" value="Snake toxin-like"/>
    <property type="match status" value="1"/>
</dbReference>
<dbReference type="InterPro" id="IPR016186">
    <property type="entry name" value="C-type_lectin-like/link_sf"/>
</dbReference>
<dbReference type="Proteomes" id="UP000507470">
    <property type="component" value="Unassembled WGS sequence"/>
</dbReference>
<dbReference type="OrthoDB" id="6102775at2759"/>
<dbReference type="InterPro" id="IPR016187">
    <property type="entry name" value="CTDL_fold"/>
</dbReference>
<dbReference type="PROSITE" id="PS51670">
    <property type="entry name" value="SHKT"/>
    <property type="match status" value="2"/>
</dbReference>
<dbReference type="CDD" id="cd00117">
    <property type="entry name" value="TFP"/>
    <property type="match status" value="1"/>
</dbReference>
<dbReference type="SMART" id="SM00034">
    <property type="entry name" value="CLECT"/>
    <property type="match status" value="1"/>
</dbReference>
<dbReference type="InterPro" id="IPR003582">
    <property type="entry name" value="ShKT_dom"/>
</dbReference>
<dbReference type="Gene3D" id="3.10.100.10">
    <property type="entry name" value="Mannose-Binding Protein A, subunit A"/>
    <property type="match status" value="1"/>
</dbReference>
<accession>A0A6J8DB53</accession>
<evidence type="ECO:0000259" key="2">
    <source>
        <dbReference type="PROSITE" id="PS50041"/>
    </source>
</evidence>
<feature type="disulfide bond" evidence="1">
    <location>
        <begin position="146"/>
        <end position="164"/>
    </location>
</feature>
<dbReference type="EMBL" id="CACVKT020006932">
    <property type="protein sequence ID" value="CAC5404344.1"/>
    <property type="molecule type" value="Genomic_DNA"/>
</dbReference>
<feature type="disulfide bond" evidence="1">
    <location>
        <begin position="32"/>
        <end position="45"/>
    </location>
</feature>
<feature type="domain" description="ShKT" evidence="3">
    <location>
        <begin position="13"/>
        <end position="48"/>
    </location>
</feature>
<evidence type="ECO:0000256" key="1">
    <source>
        <dbReference type="PROSITE-ProRule" id="PRU01005"/>
    </source>
</evidence>
<keyword evidence="1" id="KW-1015">Disulfide bond</keyword>
<evidence type="ECO:0008006" key="6">
    <source>
        <dbReference type="Google" id="ProtNLM"/>
    </source>
</evidence>